<dbReference type="PANTHER" id="PTHR23150:SF19">
    <property type="entry name" value="FORMYLGLYCINE-GENERATING ENZYME"/>
    <property type="match status" value="1"/>
</dbReference>
<dbReference type="eggNOG" id="COG1262">
    <property type="taxonomic scope" value="Bacteria"/>
</dbReference>
<feature type="domain" description="Sulfatase-modifying factor enzyme-like" evidence="1">
    <location>
        <begin position="13"/>
        <end position="224"/>
    </location>
</feature>
<dbReference type="InterPro" id="IPR051043">
    <property type="entry name" value="Sulfatase_Mod_Factor_Kinase"/>
</dbReference>
<dbReference type="SUPFAM" id="SSF56436">
    <property type="entry name" value="C-type lectin-like"/>
    <property type="match status" value="1"/>
</dbReference>
<dbReference type="InterPro" id="IPR042095">
    <property type="entry name" value="SUMF_sf"/>
</dbReference>
<dbReference type="Gene3D" id="3.90.1580.10">
    <property type="entry name" value="paralog of FGE (formylglycine-generating enzyme)"/>
    <property type="match status" value="1"/>
</dbReference>
<dbReference type="Pfam" id="PF03781">
    <property type="entry name" value="FGE-sulfatase"/>
    <property type="match status" value="1"/>
</dbReference>
<dbReference type="PANTHER" id="PTHR23150">
    <property type="entry name" value="SULFATASE MODIFYING FACTOR 1, 2"/>
    <property type="match status" value="1"/>
</dbReference>
<proteinExistence type="predicted"/>
<protein>
    <submittedName>
        <fullName evidence="2">Serine/threonine kinase</fullName>
    </submittedName>
</protein>
<evidence type="ECO:0000259" key="1">
    <source>
        <dbReference type="Pfam" id="PF03781"/>
    </source>
</evidence>
<keyword evidence="2" id="KW-0418">Kinase</keyword>
<dbReference type="GO" id="GO:0120147">
    <property type="term" value="F:formylglycine-generating oxidase activity"/>
    <property type="evidence" value="ECO:0007669"/>
    <property type="project" value="TreeGrafter"/>
</dbReference>
<evidence type="ECO:0000313" key="3">
    <source>
        <dbReference type="Proteomes" id="UP000019364"/>
    </source>
</evidence>
<comment type="caution">
    <text evidence="2">The sequence shown here is derived from an EMBL/GenBank/DDBJ whole genome shotgun (WGS) entry which is preliminary data.</text>
</comment>
<keyword evidence="3" id="KW-1185">Reference proteome</keyword>
<dbReference type="AlphaFoldDB" id="W7YH58"/>
<evidence type="ECO:0000313" key="2">
    <source>
        <dbReference type="EMBL" id="GAF07787.1"/>
    </source>
</evidence>
<gene>
    <name evidence="2" type="ORF">JCM16418_1815</name>
</gene>
<reference evidence="2 3" key="1">
    <citation type="journal article" date="2014" name="Genome Announc.">
        <title>Draft Genome Sequence of Paenibacillus pini JCM 16418T, Isolated from the Rhizosphere of Pine Tree.</title>
        <authorList>
            <person name="Yuki M."/>
            <person name="Oshima K."/>
            <person name="Suda W."/>
            <person name="Oshida Y."/>
            <person name="Kitamura K."/>
            <person name="Iida Y."/>
            <person name="Hattori M."/>
            <person name="Ohkuma M."/>
        </authorList>
    </citation>
    <scope>NUCLEOTIDE SEQUENCE [LARGE SCALE GENOMIC DNA]</scope>
    <source>
        <strain evidence="2 3">JCM 16418</strain>
    </source>
</reference>
<dbReference type="InterPro" id="IPR005532">
    <property type="entry name" value="SUMF_dom"/>
</dbReference>
<name>W7YH58_9BACL</name>
<sequence>MPDKIKGHVEGMMIHIPKGEIRLRDDRIKHTWNVEIKPFLLSKYPVTQEFYFAVTQQSPSFCKGEQHPVENVSWNDAVYFCNLLSRELELKEYYSISSDGKDVSCDLEANGYRLPTEAEWQYACIAGTTQVRYGEIDDIAWYKENSGDQTHEVGNKESNAWGLYDMLGNVWEWCWDVYDEKVYGSYRIFRGGGWCDPERGCLATNRRRGHPTFSIDDLGFRIAKSL</sequence>
<dbReference type="InterPro" id="IPR016187">
    <property type="entry name" value="CTDL_fold"/>
</dbReference>
<keyword evidence="2" id="KW-0808">Transferase</keyword>
<dbReference type="GO" id="GO:0016301">
    <property type="term" value="F:kinase activity"/>
    <property type="evidence" value="ECO:0007669"/>
    <property type="project" value="UniProtKB-KW"/>
</dbReference>
<dbReference type="OrthoDB" id="9768004at2"/>
<accession>W7YH58</accession>
<organism evidence="2 3">
    <name type="scientific">Paenibacillus pini JCM 16418</name>
    <dbReference type="NCBI Taxonomy" id="1236976"/>
    <lineage>
        <taxon>Bacteria</taxon>
        <taxon>Bacillati</taxon>
        <taxon>Bacillota</taxon>
        <taxon>Bacilli</taxon>
        <taxon>Bacillales</taxon>
        <taxon>Paenibacillaceae</taxon>
        <taxon>Paenibacillus</taxon>
    </lineage>
</organism>
<dbReference type="EMBL" id="BAVZ01000004">
    <property type="protein sequence ID" value="GAF07787.1"/>
    <property type="molecule type" value="Genomic_DNA"/>
</dbReference>
<dbReference type="Proteomes" id="UP000019364">
    <property type="component" value="Unassembled WGS sequence"/>
</dbReference>
<dbReference type="STRING" id="1236976.JCM16418_1815"/>